<name>A0A4Z2GCM6_9TELE</name>
<organism evidence="1 2">
    <name type="scientific">Liparis tanakae</name>
    <name type="common">Tanaka's snailfish</name>
    <dbReference type="NCBI Taxonomy" id="230148"/>
    <lineage>
        <taxon>Eukaryota</taxon>
        <taxon>Metazoa</taxon>
        <taxon>Chordata</taxon>
        <taxon>Craniata</taxon>
        <taxon>Vertebrata</taxon>
        <taxon>Euteleostomi</taxon>
        <taxon>Actinopterygii</taxon>
        <taxon>Neopterygii</taxon>
        <taxon>Teleostei</taxon>
        <taxon>Neoteleostei</taxon>
        <taxon>Acanthomorphata</taxon>
        <taxon>Eupercaria</taxon>
        <taxon>Perciformes</taxon>
        <taxon>Cottioidei</taxon>
        <taxon>Cottales</taxon>
        <taxon>Liparidae</taxon>
        <taxon>Liparis</taxon>
    </lineage>
</organism>
<accession>A0A4Z2GCM6</accession>
<dbReference type="EMBL" id="SRLO01000602">
    <property type="protein sequence ID" value="TNN50875.1"/>
    <property type="molecule type" value="Genomic_DNA"/>
</dbReference>
<dbReference type="Proteomes" id="UP000314294">
    <property type="component" value="Unassembled WGS sequence"/>
</dbReference>
<gene>
    <name evidence="1" type="ORF">EYF80_038899</name>
</gene>
<sequence length="23" mass="2474">MSNAFMTTGLIRNAGVWCSTLCP</sequence>
<reference evidence="1 2" key="1">
    <citation type="submission" date="2019-03" db="EMBL/GenBank/DDBJ databases">
        <title>First draft genome of Liparis tanakae, snailfish: a comprehensive survey of snailfish specific genes.</title>
        <authorList>
            <person name="Kim W."/>
            <person name="Song I."/>
            <person name="Jeong J.-H."/>
            <person name="Kim D."/>
            <person name="Kim S."/>
            <person name="Ryu S."/>
            <person name="Song J.Y."/>
            <person name="Lee S.K."/>
        </authorList>
    </citation>
    <scope>NUCLEOTIDE SEQUENCE [LARGE SCALE GENOMIC DNA]</scope>
    <source>
        <tissue evidence="1">Muscle</tissue>
    </source>
</reference>
<dbReference type="AlphaFoldDB" id="A0A4Z2GCM6"/>
<evidence type="ECO:0000313" key="1">
    <source>
        <dbReference type="EMBL" id="TNN50875.1"/>
    </source>
</evidence>
<protein>
    <submittedName>
        <fullName evidence="1">Uncharacterized protein</fullName>
    </submittedName>
</protein>
<keyword evidence="2" id="KW-1185">Reference proteome</keyword>
<comment type="caution">
    <text evidence="1">The sequence shown here is derived from an EMBL/GenBank/DDBJ whole genome shotgun (WGS) entry which is preliminary data.</text>
</comment>
<proteinExistence type="predicted"/>
<evidence type="ECO:0000313" key="2">
    <source>
        <dbReference type="Proteomes" id="UP000314294"/>
    </source>
</evidence>